<sequence>KQRKVEEMLEMEGRRQAREKMPSSQIVAPCDSQFSLQGRAVRRQELELALSVKPDSLETRLYQFALRGERVCKTETITRMPDHPIHQLAAMEQSLLESADPQALARTYRRKRRQLVTAQAQPQGAHYKAPDRQQSLWDALESPVVVEKKPCPPQKIVSCKKQAMYTVRDGKIMQLSVEHESGVGKPPSTVAKDSLSGQVFVALQPSVEKPQVCGRLTDEEIRNLPRFHNYKQGEKSKTLYVKNLSYNVTEADLAAVFGNFQEQNECMITFRLMTGKMRGQAFITFSNCETAAEALQTINGTILKGKPMVIQFGRQQD</sequence>
<dbReference type="GO" id="GO:0030626">
    <property type="term" value="F:U12 snRNA binding"/>
    <property type="evidence" value="ECO:0007669"/>
    <property type="project" value="TreeGrafter"/>
</dbReference>
<evidence type="ECO:0000256" key="3">
    <source>
        <dbReference type="SAM" id="MobiDB-lite"/>
    </source>
</evidence>
<dbReference type="Gene3D" id="3.30.70.330">
    <property type="match status" value="1"/>
</dbReference>
<feature type="non-terminal residue" evidence="5">
    <location>
        <position position="1"/>
    </location>
</feature>
<keyword evidence="1 2" id="KW-0694">RNA-binding</keyword>
<dbReference type="CDD" id="cd12239">
    <property type="entry name" value="RRM2_RBM40_like"/>
    <property type="match status" value="1"/>
</dbReference>
<reference evidence="5" key="1">
    <citation type="submission" date="2015-11" db="EMBL/GenBank/DDBJ databases">
        <title>De novo transcriptome assembly of four potential Pierce s Disease insect vectors from Arizona vineyards.</title>
        <authorList>
            <person name="Tassone E.E."/>
        </authorList>
    </citation>
    <scope>NUCLEOTIDE SEQUENCE</scope>
</reference>
<dbReference type="PANTHER" id="PTHR16105">
    <property type="entry name" value="RNA-BINDING REGION-CONTAINING PROTEIN 3"/>
    <property type="match status" value="1"/>
</dbReference>
<dbReference type="EMBL" id="GECZ01011539">
    <property type="protein sequence ID" value="JAS58230.1"/>
    <property type="molecule type" value="Transcribed_RNA"/>
</dbReference>
<dbReference type="InterPro" id="IPR045164">
    <property type="entry name" value="RBM41/RNPC3"/>
</dbReference>
<dbReference type="GO" id="GO:0097157">
    <property type="term" value="F:pre-mRNA intronic binding"/>
    <property type="evidence" value="ECO:0007669"/>
    <property type="project" value="TreeGrafter"/>
</dbReference>
<dbReference type="Pfam" id="PF00076">
    <property type="entry name" value="RRM_1"/>
    <property type="match status" value="1"/>
</dbReference>
<evidence type="ECO:0000259" key="4">
    <source>
        <dbReference type="PROSITE" id="PS50102"/>
    </source>
</evidence>
<organism evidence="5">
    <name type="scientific">Cuerna arida</name>
    <dbReference type="NCBI Taxonomy" id="1464854"/>
    <lineage>
        <taxon>Eukaryota</taxon>
        <taxon>Metazoa</taxon>
        <taxon>Ecdysozoa</taxon>
        <taxon>Arthropoda</taxon>
        <taxon>Hexapoda</taxon>
        <taxon>Insecta</taxon>
        <taxon>Pterygota</taxon>
        <taxon>Neoptera</taxon>
        <taxon>Paraneoptera</taxon>
        <taxon>Hemiptera</taxon>
        <taxon>Auchenorrhyncha</taxon>
        <taxon>Membracoidea</taxon>
        <taxon>Cicadellidae</taxon>
        <taxon>Cicadellinae</taxon>
        <taxon>Proconiini</taxon>
        <taxon>Cuerna</taxon>
    </lineage>
</organism>
<evidence type="ECO:0000256" key="1">
    <source>
        <dbReference type="ARBA" id="ARBA00022884"/>
    </source>
</evidence>
<proteinExistence type="predicted"/>
<evidence type="ECO:0000256" key="2">
    <source>
        <dbReference type="PROSITE-ProRule" id="PRU00176"/>
    </source>
</evidence>
<dbReference type="InterPro" id="IPR000504">
    <property type="entry name" value="RRM_dom"/>
</dbReference>
<dbReference type="InterPro" id="IPR012677">
    <property type="entry name" value="Nucleotide-bd_a/b_plait_sf"/>
</dbReference>
<dbReference type="PROSITE" id="PS50102">
    <property type="entry name" value="RRM"/>
    <property type="match status" value="1"/>
</dbReference>
<dbReference type="SMART" id="SM00360">
    <property type="entry name" value="RRM"/>
    <property type="match status" value="1"/>
</dbReference>
<accession>A0A1B6G723</accession>
<dbReference type="InterPro" id="IPR035979">
    <property type="entry name" value="RBD_domain_sf"/>
</dbReference>
<feature type="region of interest" description="Disordered" evidence="3">
    <location>
        <begin position="1"/>
        <end position="26"/>
    </location>
</feature>
<name>A0A1B6G723_9HEMI</name>
<evidence type="ECO:0000313" key="5">
    <source>
        <dbReference type="EMBL" id="JAS58230.1"/>
    </source>
</evidence>
<dbReference type="PANTHER" id="PTHR16105:SF2">
    <property type="entry name" value="RNA-BINDING PROTEIN 41"/>
    <property type="match status" value="1"/>
</dbReference>
<dbReference type="GO" id="GO:0000398">
    <property type="term" value="P:mRNA splicing, via spliceosome"/>
    <property type="evidence" value="ECO:0007669"/>
    <property type="project" value="TreeGrafter"/>
</dbReference>
<protein>
    <recommendedName>
        <fullName evidence="4">RRM domain-containing protein</fullName>
    </recommendedName>
</protein>
<feature type="domain" description="RRM" evidence="4">
    <location>
        <begin position="237"/>
        <end position="315"/>
    </location>
</feature>
<dbReference type="AlphaFoldDB" id="A0A1B6G723"/>
<feature type="compositionally biased region" description="Basic and acidic residues" evidence="3">
    <location>
        <begin position="1"/>
        <end position="21"/>
    </location>
</feature>
<gene>
    <name evidence="5" type="ORF">g.9484</name>
</gene>
<dbReference type="GO" id="GO:0005689">
    <property type="term" value="C:U12-type spliceosomal complex"/>
    <property type="evidence" value="ECO:0007669"/>
    <property type="project" value="TreeGrafter"/>
</dbReference>
<dbReference type="SUPFAM" id="SSF54928">
    <property type="entry name" value="RNA-binding domain, RBD"/>
    <property type="match status" value="1"/>
</dbReference>